<dbReference type="Pfam" id="PF09956">
    <property type="entry name" value="Phage_cement_2"/>
    <property type="match status" value="1"/>
</dbReference>
<name>A0A645A951_9ZZZZ</name>
<dbReference type="AlphaFoldDB" id="A0A645A951"/>
<sequence length="122" mass="12014">MANFENSRRTFSAAALIGADSLVKLSGDGVAPCGAGEIPIGITELGARMAEQPVAVRMLNTPGSVEVNASAAVTIGQLLTSGADGSVVPHSGVNPVVGMALSAAASGGIVEMMPAFVPHISA</sequence>
<reference evidence="1" key="1">
    <citation type="submission" date="2019-08" db="EMBL/GenBank/DDBJ databases">
        <authorList>
            <person name="Kucharzyk K."/>
            <person name="Murdoch R.W."/>
            <person name="Higgins S."/>
            <person name="Loffler F."/>
        </authorList>
    </citation>
    <scope>NUCLEOTIDE SEQUENCE</scope>
</reference>
<organism evidence="1">
    <name type="scientific">bioreactor metagenome</name>
    <dbReference type="NCBI Taxonomy" id="1076179"/>
    <lineage>
        <taxon>unclassified sequences</taxon>
        <taxon>metagenomes</taxon>
        <taxon>ecological metagenomes</taxon>
    </lineage>
</organism>
<gene>
    <name evidence="1" type="ORF">SDC9_96430</name>
</gene>
<evidence type="ECO:0000313" key="1">
    <source>
        <dbReference type="EMBL" id="MPM49700.1"/>
    </source>
</evidence>
<dbReference type="EMBL" id="VSSQ01012638">
    <property type="protein sequence ID" value="MPM49700.1"/>
    <property type="molecule type" value="Genomic_DNA"/>
</dbReference>
<dbReference type="InterPro" id="IPR011231">
    <property type="entry name" value="Phage_VT1-Sakai_H0018"/>
</dbReference>
<proteinExistence type="predicted"/>
<protein>
    <submittedName>
        <fullName evidence="1">Uncharacterized protein</fullName>
    </submittedName>
</protein>
<accession>A0A645A951</accession>
<comment type="caution">
    <text evidence="1">The sequence shown here is derived from an EMBL/GenBank/DDBJ whole genome shotgun (WGS) entry which is preliminary data.</text>
</comment>